<feature type="binding site" evidence="3">
    <location>
        <position position="260"/>
    </location>
    <ligand>
        <name>ATP</name>
        <dbReference type="ChEBI" id="CHEBI:30616"/>
    </ligand>
</feature>
<proteinExistence type="predicted"/>
<dbReference type="Gene3D" id="1.10.510.10">
    <property type="entry name" value="Transferase(Phosphotransferase) domain 1"/>
    <property type="match status" value="1"/>
</dbReference>
<dbReference type="SUPFAM" id="SSF52058">
    <property type="entry name" value="L domain-like"/>
    <property type="match status" value="1"/>
</dbReference>
<dbReference type="InterPro" id="IPR011009">
    <property type="entry name" value="Kinase-like_dom_sf"/>
</dbReference>
<keyword evidence="1" id="KW-0433">Leucine-rich repeat</keyword>
<comment type="caution">
    <text evidence="5">The sequence shown here is derived from an EMBL/GenBank/DDBJ whole genome shotgun (WGS) entry which is preliminary data.</text>
</comment>
<accession>A0A9W8Z242</accession>
<organism evidence="5 6">
    <name type="scientific">Gnomoniopsis smithogilvyi</name>
    <dbReference type="NCBI Taxonomy" id="1191159"/>
    <lineage>
        <taxon>Eukaryota</taxon>
        <taxon>Fungi</taxon>
        <taxon>Dikarya</taxon>
        <taxon>Ascomycota</taxon>
        <taxon>Pezizomycotina</taxon>
        <taxon>Sordariomycetes</taxon>
        <taxon>Sordariomycetidae</taxon>
        <taxon>Diaporthales</taxon>
        <taxon>Gnomoniaceae</taxon>
        <taxon>Gnomoniopsis</taxon>
    </lineage>
</organism>
<dbReference type="InterPro" id="IPR000719">
    <property type="entry name" value="Prot_kinase_dom"/>
</dbReference>
<dbReference type="Pfam" id="PF07714">
    <property type="entry name" value="PK_Tyr_Ser-Thr"/>
    <property type="match status" value="1"/>
</dbReference>
<name>A0A9W8Z242_9PEZI</name>
<gene>
    <name evidence="5" type="ORF">N0V93_000564</name>
</gene>
<dbReference type="GO" id="GO:0005524">
    <property type="term" value="F:ATP binding"/>
    <property type="evidence" value="ECO:0007669"/>
    <property type="project" value="UniProtKB-UniRule"/>
</dbReference>
<dbReference type="Proteomes" id="UP001140453">
    <property type="component" value="Unassembled WGS sequence"/>
</dbReference>
<dbReference type="GO" id="GO:0004672">
    <property type="term" value="F:protein kinase activity"/>
    <property type="evidence" value="ECO:0007669"/>
    <property type="project" value="InterPro"/>
</dbReference>
<dbReference type="OrthoDB" id="1668230at2759"/>
<keyword evidence="2" id="KW-0677">Repeat</keyword>
<keyword evidence="3" id="KW-0547">Nucleotide-binding</keyword>
<dbReference type="SUPFAM" id="SSF56112">
    <property type="entry name" value="Protein kinase-like (PK-like)"/>
    <property type="match status" value="1"/>
</dbReference>
<evidence type="ECO:0000313" key="5">
    <source>
        <dbReference type="EMBL" id="KAJ4396345.1"/>
    </source>
</evidence>
<evidence type="ECO:0000256" key="2">
    <source>
        <dbReference type="ARBA" id="ARBA00022737"/>
    </source>
</evidence>
<keyword evidence="3" id="KW-0067">ATP-binding</keyword>
<evidence type="ECO:0000259" key="4">
    <source>
        <dbReference type="PROSITE" id="PS50011"/>
    </source>
</evidence>
<dbReference type="PANTHER" id="PTHR48051">
    <property type="match status" value="1"/>
</dbReference>
<dbReference type="AlphaFoldDB" id="A0A9W8Z242"/>
<keyword evidence="6" id="KW-1185">Reference proteome</keyword>
<evidence type="ECO:0000256" key="1">
    <source>
        <dbReference type="ARBA" id="ARBA00022614"/>
    </source>
</evidence>
<dbReference type="Pfam" id="PF13855">
    <property type="entry name" value="LRR_8"/>
    <property type="match status" value="1"/>
</dbReference>
<dbReference type="PROSITE" id="PS00107">
    <property type="entry name" value="PROTEIN_KINASE_ATP"/>
    <property type="match status" value="1"/>
</dbReference>
<dbReference type="InterPro" id="IPR001611">
    <property type="entry name" value="Leu-rich_rpt"/>
</dbReference>
<dbReference type="Gene3D" id="3.80.10.10">
    <property type="entry name" value="Ribonuclease Inhibitor"/>
    <property type="match status" value="1"/>
</dbReference>
<evidence type="ECO:0000313" key="6">
    <source>
        <dbReference type="Proteomes" id="UP001140453"/>
    </source>
</evidence>
<dbReference type="PROSITE" id="PS50011">
    <property type="entry name" value="PROTEIN_KINASE_DOM"/>
    <property type="match status" value="1"/>
</dbReference>
<protein>
    <recommendedName>
        <fullName evidence="4">Protein kinase domain-containing protein</fullName>
    </recommendedName>
</protein>
<dbReference type="PANTHER" id="PTHR48051:SF1">
    <property type="entry name" value="RAS SUPPRESSOR PROTEIN 1"/>
    <property type="match status" value="1"/>
</dbReference>
<dbReference type="EMBL" id="JAPEVB010000001">
    <property type="protein sequence ID" value="KAJ4396345.1"/>
    <property type="molecule type" value="Genomic_DNA"/>
</dbReference>
<feature type="domain" description="Protein kinase" evidence="4">
    <location>
        <begin position="228"/>
        <end position="470"/>
    </location>
</feature>
<dbReference type="GO" id="GO:0005737">
    <property type="term" value="C:cytoplasm"/>
    <property type="evidence" value="ECO:0007669"/>
    <property type="project" value="TreeGrafter"/>
</dbReference>
<dbReference type="InterPro" id="IPR050216">
    <property type="entry name" value="LRR_domain-containing"/>
</dbReference>
<sequence length="470" mass="51217">MHDLKTLTSGGYKDDGLARLKLNCPLDSFPLEILELGQTLEQLDLSGTGLSSLPSNFGARLPCLKIAFFSQCAFTTFPRELASCPQLEMVAFRGNGMTTIDEDALPPRLRWLILTDNQLKSLPRSIGKCSRLQKCMLAGNHLNSLPEEMRECKKLGLLRLSANRLAALPGWLFEMPELAFLSFAGNPCSTTLADVDKAANGNGDTRTNGTNGAQKGDQGLAHVSWFDLEVHEILGQGASGIISKGFWRLGSETNVPVAIKLFKGTLTSDGTPEDEMAACIAAGQHENIIDVLGRIRDHPDEEKGSFKGGLVMQLIPPQYTTLGQPPSLDTCTRDNYPADARLSLDTALNILKGIAQAAVHLHSKGIAHGDLYAHNILTDGNHALLGDFGAATVYGRYETPLVEGLEVLAFAHLIEDVMGLVPHEKEHAHVRELLQDLHGRCSSSQNTTRPRFENIMEELKRVSLRQSHVS</sequence>
<dbReference type="InterPro" id="IPR017441">
    <property type="entry name" value="Protein_kinase_ATP_BS"/>
</dbReference>
<dbReference type="InterPro" id="IPR001245">
    <property type="entry name" value="Ser-Thr/Tyr_kinase_cat_dom"/>
</dbReference>
<evidence type="ECO:0000256" key="3">
    <source>
        <dbReference type="PROSITE-ProRule" id="PRU10141"/>
    </source>
</evidence>
<dbReference type="InterPro" id="IPR032675">
    <property type="entry name" value="LRR_dom_sf"/>
</dbReference>
<dbReference type="Gene3D" id="3.30.200.20">
    <property type="entry name" value="Phosphorylase Kinase, domain 1"/>
    <property type="match status" value="1"/>
</dbReference>
<reference evidence="5" key="1">
    <citation type="submission" date="2022-10" db="EMBL/GenBank/DDBJ databases">
        <title>Tapping the CABI collections for fungal endophytes: first genome assemblies for Collariella, Neodidymelliopsis, Ascochyta clinopodiicola, Didymella pomorum, Didymosphaeria variabile, Neocosmospora piperis and Neocucurbitaria cava.</title>
        <authorList>
            <person name="Hill R."/>
        </authorList>
    </citation>
    <scope>NUCLEOTIDE SEQUENCE</scope>
    <source>
        <strain evidence="5">IMI 355082</strain>
    </source>
</reference>